<keyword evidence="1" id="KW-1133">Transmembrane helix</keyword>
<evidence type="ECO:0000313" key="3">
    <source>
        <dbReference type="Proteomes" id="UP000663699"/>
    </source>
</evidence>
<protein>
    <submittedName>
        <fullName evidence="2">Uncharacterized protein</fullName>
    </submittedName>
</protein>
<evidence type="ECO:0000256" key="1">
    <source>
        <dbReference type="SAM" id="Phobius"/>
    </source>
</evidence>
<accession>A0A899FSQ6</accession>
<feature type="transmembrane region" description="Helical" evidence="1">
    <location>
        <begin position="45"/>
        <end position="66"/>
    </location>
</feature>
<organism evidence="2 3">
    <name type="scientific">Pneumocystis wakefieldiae</name>
    <dbReference type="NCBI Taxonomy" id="38082"/>
    <lineage>
        <taxon>Eukaryota</taxon>
        <taxon>Fungi</taxon>
        <taxon>Dikarya</taxon>
        <taxon>Ascomycota</taxon>
        <taxon>Taphrinomycotina</taxon>
        <taxon>Pneumocystomycetes</taxon>
        <taxon>Pneumocystaceae</taxon>
        <taxon>Pneumocystis</taxon>
    </lineage>
</organism>
<sequence>MGLFQKYFSKNDIKNYLSNDSNNHDNDKEINSYHYNQYLFLQDSLFIAFPYYPSSPLILYVILLSLSHKRFKNLEKNAKKTNIYILNIIKLQLLYFHTGSIKILKYQKYTTLLILFKINKFLSNAIDRRLKKYDQTLILDNLAYENMRTQKALDKNSITE</sequence>
<keyword evidence="3" id="KW-1185">Reference proteome</keyword>
<keyword evidence="1" id="KW-0812">Transmembrane</keyword>
<dbReference type="AlphaFoldDB" id="A0A899FSQ6"/>
<dbReference type="Proteomes" id="UP000663699">
    <property type="component" value="Chromosome 3"/>
</dbReference>
<dbReference type="OrthoDB" id="441812at2759"/>
<dbReference type="EMBL" id="CP054534">
    <property type="protein sequence ID" value="QSL64791.1"/>
    <property type="molecule type" value="Genomic_DNA"/>
</dbReference>
<name>A0A899FSQ6_9ASCO</name>
<evidence type="ECO:0000313" key="2">
    <source>
        <dbReference type="EMBL" id="QSL64791.1"/>
    </source>
</evidence>
<proteinExistence type="predicted"/>
<reference evidence="2" key="1">
    <citation type="submission" date="2020-06" db="EMBL/GenBank/DDBJ databases">
        <title>Genomes of multiple members of Pneumocystis genus reveal paths to human pathogen Pneumocystis jirovecii.</title>
        <authorList>
            <person name="Cisse O.H."/>
            <person name="Ma L."/>
            <person name="Dekker J."/>
            <person name="Khil P."/>
            <person name="Jo J."/>
            <person name="Brenchley J."/>
            <person name="Blair R."/>
            <person name="Pahar B."/>
            <person name="Chabe M."/>
            <person name="Van Rompay K.A."/>
            <person name="Keesler R."/>
            <person name="Sukura A."/>
            <person name="Hirsch V."/>
            <person name="Kutty G."/>
            <person name="Liu Y."/>
            <person name="Peng L."/>
            <person name="Chen J."/>
            <person name="Song J."/>
            <person name="Weissenbacher-Lang C."/>
            <person name="Xu J."/>
            <person name="Upham N.S."/>
            <person name="Stajich J.E."/>
            <person name="Cuomo C.A."/>
            <person name="Cushion M.T."/>
            <person name="Kovacs J.A."/>
        </authorList>
    </citation>
    <scope>NUCLEOTIDE SEQUENCE</scope>
    <source>
        <strain evidence="2">2A</strain>
    </source>
</reference>
<gene>
    <name evidence="2" type="ORF">MERGE_002093</name>
</gene>
<keyword evidence="1" id="KW-0472">Membrane</keyword>